<organism evidence="2 3">
    <name type="scientific">Microlunatus panaciterrae</name>
    <dbReference type="NCBI Taxonomy" id="400768"/>
    <lineage>
        <taxon>Bacteria</taxon>
        <taxon>Bacillati</taxon>
        <taxon>Actinomycetota</taxon>
        <taxon>Actinomycetes</taxon>
        <taxon>Propionibacteriales</taxon>
        <taxon>Propionibacteriaceae</taxon>
        <taxon>Microlunatus</taxon>
    </lineage>
</organism>
<dbReference type="Proteomes" id="UP000704762">
    <property type="component" value="Unassembled WGS sequence"/>
</dbReference>
<evidence type="ECO:0000313" key="2">
    <source>
        <dbReference type="EMBL" id="MBM7798897.1"/>
    </source>
</evidence>
<comment type="caution">
    <text evidence="2">The sequence shown here is derived from an EMBL/GenBank/DDBJ whole genome shotgun (WGS) entry which is preliminary data.</text>
</comment>
<keyword evidence="1" id="KW-0472">Membrane</keyword>
<gene>
    <name evidence="2" type="ORF">JOE57_001818</name>
</gene>
<evidence type="ECO:0000256" key="1">
    <source>
        <dbReference type="SAM" id="Phobius"/>
    </source>
</evidence>
<accession>A0ABS2RK04</accession>
<keyword evidence="3" id="KW-1185">Reference proteome</keyword>
<dbReference type="InterPro" id="IPR046112">
    <property type="entry name" value="DUF6049"/>
</dbReference>
<protein>
    <submittedName>
        <fullName evidence="2">Uncharacterized protein</fullName>
    </submittedName>
</protein>
<feature type="transmembrane region" description="Helical" evidence="1">
    <location>
        <begin position="652"/>
        <end position="673"/>
    </location>
</feature>
<sequence>MTRRAGSWLTAAGALGIVVLLLQFLAPAQARAEPKALVTITLSSFTPDVPTRSGEITVSGTVTNTSDQNLYRLQAIFWRSQEPITSSEGMDQALTSPADQPLGARVVDGCGPHNGQNNCFQNLYRDTNPVLAPGGKEKFTITVKVSQLQLPSTDGVYLMGVHVRGTTDGSSSNVTMGRSRVFVPVLERMPSRSMQLTSIVLLSSTPSMVRPDVFADEHLAAEISEGGRLSRLLAAADRPEVTFAVDPALVDELERMRDGYRVVDSDGKTTDGTGSDAAGAWLDRFAALRTTRDGYRLPFAVPDLAALSHDGRQDIISGVGRAARKVTSVASLPLLAYPAAGQADATTLQTLESMDPAAILLADTAAGGRGPLLEGPGSAPIVTFGSRAFAGGPGPDPRNTPVHLRQRLLADTWLRVTTAAPGSTLGRVRVITSPAQAVSDAESLGAPWMRQTTLTELLRSRPTAWPQKLSYPAAERQRELSPALLQSLRGLSDGYRIYAELLQDPSDLKARSDAALARSASAWWRDPRSGATFRNLQRSDLAGVLSGDKVQLSATREVLFAASRSSFPMTVTNKLDAPIKFKVAFTSANSQRLSVAPVAEQRVEAGETVQINAEAEAKANGPVLVTAQLTTVSGAKIGKPLTINVKATDIGVVGWVITLAAGVVLVGTTALRIRQVRRERSKEAGG</sequence>
<keyword evidence="1" id="KW-0812">Transmembrane</keyword>
<keyword evidence="1" id="KW-1133">Transmembrane helix</keyword>
<dbReference type="RefSeq" id="WP_338041231.1">
    <property type="nucleotide sequence ID" value="NZ_BAAAQP010000002.1"/>
</dbReference>
<dbReference type="EMBL" id="JAFBCF010000001">
    <property type="protein sequence ID" value="MBM7798897.1"/>
    <property type="molecule type" value="Genomic_DNA"/>
</dbReference>
<dbReference type="Pfam" id="PF19516">
    <property type="entry name" value="DUF6049"/>
    <property type="match status" value="2"/>
</dbReference>
<reference evidence="2 3" key="1">
    <citation type="submission" date="2021-01" db="EMBL/GenBank/DDBJ databases">
        <title>Sequencing the genomes of 1000 actinobacteria strains.</title>
        <authorList>
            <person name="Klenk H.-P."/>
        </authorList>
    </citation>
    <scope>NUCLEOTIDE SEQUENCE [LARGE SCALE GENOMIC DNA]</scope>
    <source>
        <strain evidence="2 3">DSM 18662</strain>
    </source>
</reference>
<proteinExistence type="predicted"/>
<evidence type="ECO:0000313" key="3">
    <source>
        <dbReference type="Proteomes" id="UP000704762"/>
    </source>
</evidence>
<name>A0ABS2RK04_9ACTN</name>